<evidence type="ECO:0000313" key="1">
    <source>
        <dbReference type="EMBL" id="KAJ2898962.1"/>
    </source>
</evidence>
<sequence length="402" mass="45798">MSFEENTNAPPVIGPAPSTVTSEERTQKLLEDLNKIPLFMSHLPEAGEENLAVEALKSLASDEPPLEVATNLKTEGNDCFKRGRFAEAAQYYTKALEHDFDDKALKVALLINRAAANLELQNYGMVLHDCADALRIRPKTVKALFRSAKACVALEKFEEAKECCKWGLDIEPGNKELAAMQVQVDEAVARHERRVREREEPQRQKDVLRDQLKQAIEIRSELTFDTSSDKRKRVEDEDIADSAAAAALAYPWENNSSRQVELDQSTGHLLWPVFFLYPESKESDFVEKFDETLTLRDMLQEVLAEPPLWDDQQRPKYTLDAVDTYFLSRPVGGFDEDERLVKVSMDARLGVILNNEKYVIRDGIPSFVVLPRNDSFTNQFIDRYRKLRQTQEAASKRATDLI</sequence>
<gene>
    <name evidence="1" type="primary">CNS1</name>
    <name evidence="1" type="ORF">IWW38_001162</name>
</gene>
<name>A0ACC1M7R4_9FUNG</name>
<comment type="caution">
    <text evidence="1">The sequence shown here is derived from an EMBL/GenBank/DDBJ whole genome shotgun (WGS) entry which is preliminary data.</text>
</comment>
<proteinExistence type="predicted"/>
<keyword evidence="2" id="KW-1185">Reference proteome</keyword>
<dbReference type="Proteomes" id="UP001139981">
    <property type="component" value="Unassembled WGS sequence"/>
</dbReference>
<evidence type="ECO:0000313" key="2">
    <source>
        <dbReference type="Proteomes" id="UP001139981"/>
    </source>
</evidence>
<protein>
    <submittedName>
        <fullName evidence="1">HSP70/90 co-chaperone</fullName>
    </submittedName>
</protein>
<reference evidence="1" key="1">
    <citation type="submission" date="2022-07" db="EMBL/GenBank/DDBJ databases">
        <title>Phylogenomic reconstructions and comparative analyses of Kickxellomycotina fungi.</title>
        <authorList>
            <person name="Reynolds N.K."/>
            <person name="Stajich J.E."/>
            <person name="Barry K."/>
            <person name="Grigoriev I.V."/>
            <person name="Crous P."/>
            <person name="Smith M.E."/>
        </authorList>
    </citation>
    <scope>NUCLEOTIDE SEQUENCE</scope>
    <source>
        <strain evidence="1">CBS 190363</strain>
    </source>
</reference>
<accession>A0ACC1M7R4</accession>
<organism evidence="1 2">
    <name type="scientific">Coemansia aciculifera</name>
    <dbReference type="NCBI Taxonomy" id="417176"/>
    <lineage>
        <taxon>Eukaryota</taxon>
        <taxon>Fungi</taxon>
        <taxon>Fungi incertae sedis</taxon>
        <taxon>Zoopagomycota</taxon>
        <taxon>Kickxellomycotina</taxon>
        <taxon>Kickxellomycetes</taxon>
        <taxon>Kickxellales</taxon>
        <taxon>Kickxellaceae</taxon>
        <taxon>Coemansia</taxon>
    </lineage>
</organism>
<dbReference type="EMBL" id="JANBVB010000041">
    <property type="protein sequence ID" value="KAJ2898962.1"/>
    <property type="molecule type" value="Genomic_DNA"/>
</dbReference>